<dbReference type="AlphaFoldDB" id="H9CJP3"/>
<dbReference type="RefSeq" id="YP_005353062.1">
    <property type="nucleotide sequence ID" value="NC_017016.1"/>
</dbReference>
<evidence type="ECO:0000256" key="1">
    <source>
        <dbReference type="SAM" id="Coils"/>
    </source>
</evidence>
<geneLocation type="mitochondrion" evidence="2"/>
<dbReference type="Proteomes" id="UP000001699">
    <property type="component" value="Mitochondrion"/>
</dbReference>
<reference evidence="2 3" key="1">
    <citation type="journal article" date="2012" name="BMC Genomics">
        <title>Sequencing of mitochondrial genomes of nine Aspergillus and Penicillium species identifies mobile introns and accessory genes as main sources of genome size variability.</title>
        <authorList>
            <person name="Joardar V."/>
            <person name="Abrams N.F."/>
            <person name="Hostetler J."/>
            <person name="Paukstelis P.J."/>
            <person name="Pakala S."/>
            <person name="Pakala S.B."/>
            <person name="Zafar N."/>
            <person name="Abolude O.O."/>
            <person name="Payne G."/>
            <person name="Andrianopoulos A."/>
            <person name="Denning D.W."/>
            <person name="Nierman W.C."/>
        </authorList>
    </citation>
    <scope>NUCLEOTIDE SEQUENCE [LARGE SCALE GENOMIC DNA]</scope>
    <source>
        <strain evidence="3">CBS 144.89 / FGSC A1163 / CEA10</strain>
    </source>
</reference>
<dbReference type="GeneID" id="11948060"/>
<protein>
    <submittedName>
        <fullName evidence="2">Uncharacterized protein</fullName>
    </submittedName>
</protein>
<name>H9CJP3_ASPFC</name>
<gene>
    <name evidence="2" type="ORF">AFUB_m0440</name>
</gene>
<keyword evidence="2" id="KW-0496">Mitochondrion</keyword>
<proteinExistence type="predicted"/>
<dbReference type="EMBL" id="JQ346807">
    <property type="protein sequence ID" value="AFE02843.1"/>
    <property type="molecule type" value="Genomic_DNA"/>
</dbReference>
<accession>H9CJP3</accession>
<keyword evidence="3" id="KW-1185">Reference proteome</keyword>
<organism evidence="2 3">
    <name type="scientific">Aspergillus fumigatus (strain CBS 144.89 / FGSC A1163 / CEA10)</name>
    <name type="common">Neosartorya fumigata</name>
    <dbReference type="NCBI Taxonomy" id="451804"/>
    <lineage>
        <taxon>Eukaryota</taxon>
        <taxon>Fungi</taxon>
        <taxon>Dikarya</taxon>
        <taxon>Ascomycota</taxon>
        <taxon>Pezizomycotina</taxon>
        <taxon>Eurotiomycetes</taxon>
        <taxon>Eurotiomycetidae</taxon>
        <taxon>Eurotiales</taxon>
        <taxon>Aspergillaceae</taxon>
        <taxon>Aspergillus</taxon>
        <taxon>Aspergillus subgen. Fumigati</taxon>
    </lineage>
</organism>
<evidence type="ECO:0000313" key="2">
    <source>
        <dbReference type="EMBL" id="AFE02843.1"/>
    </source>
</evidence>
<sequence>MVQIPKILQAAKIIGLCLISPPKPHGFASLPLQSATDPLSGLNRIIKAKQNEILEAQEEINAETEYFYKKLDYLSDWCDTNGAILTLTFKHSANGCVKILGNDISYYEPENYIAKNPELIIKDKFIGYIDENTGEKSIKEILTNFERDQISDVADKIYETGQHLDYLKKLLQQINENLTNIDVKHAMVTEPSIDQCVDVINLINTLINCV</sequence>
<keyword evidence="1" id="KW-0175">Coiled coil</keyword>
<evidence type="ECO:0000313" key="3">
    <source>
        <dbReference type="Proteomes" id="UP000001699"/>
    </source>
</evidence>
<feature type="coiled-coil region" evidence="1">
    <location>
        <begin position="39"/>
        <end position="66"/>
    </location>
</feature>